<evidence type="ECO:0000313" key="1">
    <source>
        <dbReference type="EMBL" id="KAF6495709.1"/>
    </source>
</evidence>
<dbReference type="Proteomes" id="UP000593571">
    <property type="component" value="Unassembled WGS sequence"/>
</dbReference>
<comment type="caution">
    <text evidence="1">The sequence shown here is derived from an EMBL/GenBank/DDBJ whole genome shotgun (WGS) entry which is preliminary data.</text>
</comment>
<dbReference type="PANTHER" id="PTHR47831">
    <property type="entry name" value="GENERAL TRANSCRIPTION FACTOR II-I REPEAT DOMAIN-CONTAINING PROTEIN 2"/>
    <property type="match status" value="1"/>
</dbReference>
<dbReference type="PANTHER" id="PTHR47831:SF1">
    <property type="entry name" value="GENERAL TRANSCRIPTION FACTOR II-I REPEAT DOMAIN-CONTAINING PROTEIN 2A-RELATED"/>
    <property type="match status" value="1"/>
</dbReference>
<name>A0A7J8JHB1_ROUAE</name>
<gene>
    <name evidence="1" type="ORF">HJG63_010108</name>
</gene>
<keyword evidence="2" id="KW-1185">Reference proteome</keyword>
<dbReference type="GO" id="GO:0005634">
    <property type="term" value="C:nucleus"/>
    <property type="evidence" value="ECO:0007669"/>
    <property type="project" value="TreeGrafter"/>
</dbReference>
<dbReference type="EMBL" id="JACASE010000002">
    <property type="protein sequence ID" value="KAF6495709.1"/>
    <property type="molecule type" value="Genomic_DNA"/>
</dbReference>
<reference evidence="1 2" key="1">
    <citation type="journal article" date="2020" name="Nature">
        <title>Six reference-quality genomes reveal evolution of bat adaptations.</title>
        <authorList>
            <person name="Jebb D."/>
            <person name="Huang Z."/>
            <person name="Pippel M."/>
            <person name="Hughes G.M."/>
            <person name="Lavrichenko K."/>
            <person name="Devanna P."/>
            <person name="Winkler S."/>
            <person name="Jermiin L.S."/>
            <person name="Skirmuntt E.C."/>
            <person name="Katzourakis A."/>
            <person name="Burkitt-Gray L."/>
            <person name="Ray D.A."/>
            <person name="Sullivan K.A.M."/>
            <person name="Roscito J.G."/>
            <person name="Kirilenko B.M."/>
            <person name="Davalos L.M."/>
            <person name="Corthals A.P."/>
            <person name="Power M.L."/>
            <person name="Jones G."/>
            <person name="Ransome R.D."/>
            <person name="Dechmann D.K.N."/>
            <person name="Locatelli A.G."/>
            <person name="Puechmaille S.J."/>
            <person name="Fedrigo O."/>
            <person name="Jarvis E.D."/>
            <person name="Hiller M."/>
            <person name="Vernes S.C."/>
            <person name="Myers E.W."/>
            <person name="Teeling E.C."/>
        </authorList>
    </citation>
    <scope>NUCLEOTIDE SEQUENCE [LARGE SCALE GENOMIC DNA]</scope>
    <source>
        <strain evidence="1">MRouAeg1</strain>
        <tissue evidence="1">Muscle</tissue>
    </source>
</reference>
<dbReference type="InterPro" id="IPR042224">
    <property type="entry name" value="GTF2IRD2"/>
</dbReference>
<organism evidence="1 2">
    <name type="scientific">Rousettus aegyptiacus</name>
    <name type="common">Egyptian fruit bat</name>
    <name type="synonym">Pteropus aegyptiacus</name>
    <dbReference type="NCBI Taxonomy" id="9407"/>
    <lineage>
        <taxon>Eukaryota</taxon>
        <taxon>Metazoa</taxon>
        <taxon>Chordata</taxon>
        <taxon>Craniata</taxon>
        <taxon>Vertebrata</taxon>
        <taxon>Euteleostomi</taxon>
        <taxon>Mammalia</taxon>
        <taxon>Eutheria</taxon>
        <taxon>Laurasiatheria</taxon>
        <taxon>Chiroptera</taxon>
        <taxon>Yinpterochiroptera</taxon>
        <taxon>Pteropodoidea</taxon>
        <taxon>Pteropodidae</taxon>
        <taxon>Rousettinae</taxon>
        <taxon>Rousettus</taxon>
    </lineage>
</organism>
<proteinExistence type="predicted"/>
<accession>A0A7J8JHB1</accession>
<dbReference type="AlphaFoldDB" id="A0A7J8JHB1"/>
<protein>
    <submittedName>
        <fullName evidence="1">Uncharacterized protein</fullName>
    </submittedName>
</protein>
<sequence length="235" mass="27254">MVGVKQLVTKLKSKVSRLCKNTELKSVHGLILQESLCAKNLKMDHVMGIVIYTITWIRSHGSNHRKFSAFLSELDAQYGSLFCSMELKWLSHSMVLRQFFEVLEAIDFFMSVKGKSVPQLTNKDWIKDLAFLVGIMTYVNTLDISLQGHSQVVTQVYDSVHSFLTKLCLWETHLARNNLAHFPMLKLVSKNENDGLNYIPKIKELKAEFQKWMSDFKLYENEYCLVHLFQLILIM</sequence>
<evidence type="ECO:0000313" key="2">
    <source>
        <dbReference type="Proteomes" id="UP000593571"/>
    </source>
</evidence>